<dbReference type="AlphaFoldDB" id="A0AA39P143"/>
<feature type="compositionally biased region" description="Low complexity" evidence="1">
    <location>
        <begin position="142"/>
        <end position="177"/>
    </location>
</feature>
<feature type="region of interest" description="Disordered" evidence="1">
    <location>
        <begin position="52"/>
        <end position="294"/>
    </location>
</feature>
<gene>
    <name evidence="2" type="ORF">EDD18DRAFT_1217901</name>
    <name evidence="3" type="ORF">EDD18DRAFT_1217975</name>
</gene>
<protein>
    <submittedName>
        <fullName evidence="3">Uncharacterized protein</fullName>
    </submittedName>
</protein>
<name>A0AA39P143_9AGAR</name>
<evidence type="ECO:0000313" key="2">
    <source>
        <dbReference type="EMBL" id="KAK0475589.1"/>
    </source>
</evidence>
<feature type="compositionally biased region" description="Basic and acidic residues" evidence="1">
    <location>
        <begin position="213"/>
        <end position="225"/>
    </location>
</feature>
<feature type="compositionally biased region" description="Low complexity" evidence="1">
    <location>
        <begin position="97"/>
        <end position="114"/>
    </location>
</feature>
<evidence type="ECO:0000256" key="1">
    <source>
        <dbReference type="SAM" id="MobiDB-lite"/>
    </source>
</evidence>
<proteinExistence type="predicted"/>
<reference evidence="3" key="1">
    <citation type="submission" date="2023-06" db="EMBL/GenBank/DDBJ databases">
        <authorList>
            <consortium name="Lawrence Berkeley National Laboratory"/>
            <person name="Ahrendt S."/>
            <person name="Sahu N."/>
            <person name="Indic B."/>
            <person name="Wong-Bajracharya J."/>
            <person name="Merenyi Z."/>
            <person name="Ke H.-M."/>
            <person name="Monk M."/>
            <person name="Kocsube S."/>
            <person name="Drula E."/>
            <person name="Lipzen A."/>
            <person name="Balint B."/>
            <person name="Henrissat B."/>
            <person name="Andreopoulos B."/>
            <person name="Martin F.M."/>
            <person name="Harder C.B."/>
            <person name="Rigling D."/>
            <person name="Ford K.L."/>
            <person name="Foster G.D."/>
            <person name="Pangilinan J."/>
            <person name="Papanicolaou A."/>
            <person name="Barry K."/>
            <person name="LaButti K."/>
            <person name="Viragh M."/>
            <person name="Koriabine M."/>
            <person name="Yan M."/>
            <person name="Riley R."/>
            <person name="Champramary S."/>
            <person name="Plett K.L."/>
            <person name="Tsai I.J."/>
            <person name="Slot J."/>
            <person name="Sipos G."/>
            <person name="Plett J."/>
            <person name="Nagy L.G."/>
            <person name="Grigoriev I.V."/>
        </authorList>
    </citation>
    <scope>NUCLEOTIDE SEQUENCE</scope>
    <source>
        <strain evidence="3">HWK02</strain>
    </source>
</reference>
<dbReference type="Proteomes" id="UP001175228">
    <property type="component" value="Unassembled WGS sequence"/>
</dbReference>
<organism evidence="3 4">
    <name type="scientific">Armillaria luteobubalina</name>
    <dbReference type="NCBI Taxonomy" id="153913"/>
    <lineage>
        <taxon>Eukaryota</taxon>
        <taxon>Fungi</taxon>
        <taxon>Dikarya</taxon>
        <taxon>Basidiomycota</taxon>
        <taxon>Agaricomycotina</taxon>
        <taxon>Agaricomycetes</taxon>
        <taxon>Agaricomycetidae</taxon>
        <taxon>Agaricales</taxon>
        <taxon>Marasmiineae</taxon>
        <taxon>Physalacriaceae</taxon>
        <taxon>Armillaria</taxon>
    </lineage>
</organism>
<sequence length="349" mass="36903">MGSFVALPDVDGCCDKKIPKPERCGAVGCPFSCQCRSVDLFDDPSQILTSVTRAASGSSSHEPAYEAPVPLGVSGLSLTAPGPTVSSSADDPPTRPVSPASSSSSGSSSPGEPSQIKVPQPPQRPNSLHLRGRLYDLLQDGSSSSPASSSMPNLTSSHFPSTLTSQHASTSTSASQSRYGSISHPSPSRISEISATSEQVYGKPITRASDAAHALERSQQLERGRSSRSRSRRKEQEDDAPPPTPDKDVHVSQAPAPSTSRRPETPKTSRSRSIRREENQSRSRPTTTLSYSQSISNFYSAPPIYGHPTLKTSNSFRATPPFSSYHSSIGSGKGKMIASSMAHSGVTYA</sequence>
<feature type="compositionally biased region" description="Polar residues" evidence="1">
    <location>
        <begin position="52"/>
        <end position="61"/>
    </location>
</feature>
<comment type="caution">
    <text evidence="3">The sequence shown here is derived from an EMBL/GenBank/DDBJ whole genome shotgun (WGS) entry which is preliminary data.</text>
</comment>
<feature type="compositionally biased region" description="Polar residues" evidence="1">
    <location>
        <begin position="282"/>
        <end position="294"/>
    </location>
</feature>
<accession>A0AA39P143</accession>
<keyword evidence="4" id="KW-1185">Reference proteome</keyword>
<dbReference type="EMBL" id="JAUEPU010000148">
    <property type="protein sequence ID" value="KAK0475612.1"/>
    <property type="molecule type" value="Genomic_DNA"/>
</dbReference>
<feature type="compositionally biased region" description="Polar residues" evidence="1">
    <location>
        <begin position="178"/>
        <end position="199"/>
    </location>
</feature>
<evidence type="ECO:0000313" key="3">
    <source>
        <dbReference type="EMBL" id="KAK0475612.1"/>
    </source>
</evidence>
<dbReference type="EMBL" id="JAUEPU010000148">
    <property type="protein sequence ID" value="KAK0475589.1"/>
    <property type="molecule type" value="Genomic_DNA"/>
</dbReference>
<evidence type="ECO:0000313" key="4">
    <source>
        <dbReference type="Proteomes" id="UP001175228"/>
    </source>
</evidence>